<evidence type="ECO:0000256" key="2">
    <source>
        <dbReference type="ARBA" id="ARBA00012517"/>
    </source>
</evidence>
<dbReference type="PRINTS" id="PR00119">
    <property type="entry name" value="CATATPASE"/>
</dbReference>
<dbReference type="VEuPathDB" id="TriTrypDB:TCSYLVIO_004901"/>
<evidence type="ECO:0000313" key="18">
    <source>
        <dbReference type="EMBL" id="PWU90707.1"/>
    </source>
</evidence>
<comment type="caution">
    <text evidence="18">The sequence shown here is derived from an EMBL/GenBank/DDBJ whole genome shotgun (WGS) entry which is preliminary data.</text>
</comment>
<dbReference type="NCBIfam" id="TIGR01494">
    <property type="entry name" value="ATPase_P-type"/>
    <property type="match status" value="2"/>
</dbReference>
<dbReference type="AlphaFoldDB" id="A0A2V2V264"/>
<evidence type="ECO:0000256" key="10">
    <source>
        <dbReference type="ARBA" id="ARBA00022967"/>
    </source>
</evidence>
<keyword evidence="7" id="KW-0187">Copper transport</keyword>
<comment type="subcellular location">
    <subcellularLocation>
        <location evidence="1">Endomembrane system</location>
        <topology evidence="1">Multi-pass membrane protein</topology>
    </subcellularLocation>
</comment>
<evidence type="ECO:0000256" key="13">
    <source>
        <dbReference type="ARBA" id="ARBA00023065"/>
    </source>
</evidence>
<sequence length="1060" mass="116523">MQGRSAVVHVHSGDTGKGATSGIINALSGIIGHKRLEQFASEVSGHQGLLNLLDVRCEDPTAWSGTRGIRGGVLAASVHERRERFGANRLMRHQKKTFMTFVKESVEDDRTLQLLIGSAVLSVVLGMTTSEYREGTIDRSTGLVEGAAIFLSVFIVVTLSALNNYKKQEQFSHVIEREDQSRQLVLVWRYESASGGELMLRPMEVHVEDVVVGDVVQISAGMELTFDAILFDNRYVVCDECSVTGESEEIIKDLQRDPFLISGSSILDGSSEAVAVVCAVGEHSFAGEIAMAIHGTEKKNTPLQDQLEALAGKIGKYGLLAAILTFAALFLKEAYRILVHASPFSPMKFFGNLTTAIAIVVVAVPEGLPLSVAISLAYSMRRMLQDGNLVRHLAACETMGGATVLCTDKTGTITSPDMKLVRVFFEGRSYLRRGNAPNGTVSRNEAFVKLPSTHSALRLMECVVASALDPELGRARSRTGEALMQLGSNLCVVADDGRVTPFYYDFEPLLAIMRDNSSFVRFPFSSLQKKCTTVLRLPNGVSRVYVSGAPEVLLEECRNVVVENGRLEPLDKTRRVYYEGILREYAQAGLRTVCCAYGDVDSFEGAGKAYGMPPAPPNVPLNFLVLLALEEAIRPEVPGSLEMCFRAGLRVILITGDATLTAVNIASRCGLLSLVRPHYRNTCNGSFSSLQDLDALIVEGYVMDGAEFRALKDEELIEKCIQKLCVLARATPLDKKRVLRLLKCHDPLAVVAVTGDGTNDAPALKTSDVGFAMNTGSDVAKRASDIVLLDNNFAGMVKATMWGRNVKDNIRKFLQFQLTVNCVACLVAFTGVLINEKNMSPLKPVQLLWLNLIMDTLAALALATELPCESALLSRPPEPRHASVILPSMWFQMATQGSFQFLSQIYMLSYGYQHFKTQNSSEMVRNDSPTMEYFGPKHLSIVFNVFVLMQVMNFFNARLLNRDESFFGRWGDSSALLLIVTLIVVLQVFIVQYGGRLMSTVPLTASDWLFCVVYASGSLVVSAIARWWWWNVLHSDGGLAAHWARRCFGFLHSPISEKRM</sequence>
<feature type="transmembrane region" description="Helical" evidence="15">
    <location>
        <begin position="142"/>
        <end position="162"/>
    </location>
</feature>
<dbReference type="InterPro" id="IPR023214">
    <property type="entry name" value="HAD_sf"/>
</dbReference>
<organism evidence="18 19">
    <name type="scientific">Trypanosoma cruzi</name>
    <dbReference type="NCBI Taxonomy" id="5693"/>
    <lineage>
        <taxon>Eukaryota</taxon>
        <taxon>Discoba</taxon>
        <taxon>Euglenozoa</taxon>
        <taxon>Kinetoplastea</taxon>
        <taxon>Metakinetoplastina</taxon>
        <taxon>Trypanosomatida</taxon>
        <taxon>Trypanosomatidae</taxon>
        <taxon>Trypanosoma</taxon>
        <taxon>Schizotrypanum</taxon>
    </lineage>
</organism>
<dbReference type="SUPFAM" id="SSF81660">
    <property type="entry name" value="Metal cation-transporting ATPase, ATP-binding domain N"/>
    <property type="match status" value="1"/>
</dbReference>
<dbReference type="EC" id="7.2.2.8" evidence="2"/>
<dbReference type="InterPro" id="IPR059000">
    <property type="entry name" value="ATPase_P-type_domA"/>
</dbReference>
<proteinExistence type="predicted"/>
<dbReference type="InterPro" id="IPR036412">
    <property type="entry name" value="HAD-like_sf"/>
</dbReference>
<dbReference type="GO" id="GO:0005524">
    <property type="term" value="F:ATP binding"/>
    <property type="evidence" value="ECO:0007669"/>
    <property type="project" value="UniProtKB-KW"/>
</dbReference>
<dbReference type="Gene3D" id="2.70.150.10">
    <property type="entry name" value="Calcium-transporting ATPase, cytoplasmic transduction domain A"/>
    <property type="match status" value="1"/>
</dbReference>
<dbReference type="InterPro" id="IPR044492">
    <property type="entry name" value="P_typ_ATPase_HD_dom"/>
</dbReference>
<reference evidence="18 19" key="1">
    <citation type="journal article" date="2018" name="Microb. Genom.">
        <title>Expanding an expanded genome: long-read sequencing of Trypanosoma cruzi.</title>
        <authorList>
            <person name="Berna L."/>
            <person name="Rodriguez M."/>
            <person name="Chiribao M.L."/>
            <person name="Parodi-Talice A."/>
            <person name="Pita S."/>
            <person name="Rijo G."/>
            <person name="Alvarez-Valin F."/>
            <person name="Robello C."/>
        </authorList>
    </citation>
    <scope>NUCLEOTIDE SEQUENCE [LARGE SCALE GENOMIC DNA]</scope>
    <source>
        <strain evidence="18 19">Dm28c</strain>
    </source>
</reference>
<keyword evidence="8" id="KW-0067">ATP-binding</keyword>
<keyword evidence="4 15" id="KW-0812">Transmembrane</keyword>
<feature type="transmembrane region" description="Helical" evidence="15">
    <location>
        <begin position="1007"/>
        <end position="1029"/>
    </location>
</feature>
<dbReference type="OrthoDB" id="3352408at2759"/>
<feature type="domain" description="Cation-transporting P-type ATPase C-terminal" evidence="17">
    <location>
        <begin position="840"/>
        <end position="1028"/>
    </location>
</feature>
<evidence type="ECO:0000256" key="14">
    <source>
        <dbReference type="ARBA" id="ARBA00023136"/>
    </source>
</evidence>
<dbReference type="Gene3D" id="3.40.50.1000">
    <property type="entry name" value="HAD superfamily/HAD-like"/>
    <property type="match status" value="1"/>
</dbReference>
<dbReference type="EMBL" id="PRFA01000048">
    <property type="protein sequence ID" value="PWU90707.1"/>
    <property type="molecule type" value="Genomic_DNA"/>
</dbReference>
<dbReference type="InterPro" id="IPR008250">
    <property type="entry name" value="ATPase_P-typ_transduc_dom_A_sf"/>
</dbReference>
<dbReference type="PANTHER" id="PTHR24093">
    <property type="entry name" value="CATION TRANSPORTING ATPASE"/>
    <property type="match status" value="1"/>
</dbReference>
<evidence type="ECO:0000256" key="8">
    <source>
        <dbReference type="ARBA" id="ARBA00022840"/>
    </source>
</evidence>
<dbReference type="InterPro" id="IPR018303">
    <property type="entry name" value="ATPase_P-typ_P_site"/>
</dbReference>
<dbReference type="GO" id="GO:0016887">
    <property type="term" value="F:ATP hydrolysis activity"/>
    <property type="evidence" value="ECO:0007669"/>
    <property type="project" value="InterPro"/>
</dbReference>
<feature type="transmembrane region" description="Helical" evidence="15">
    <location>
        <begin position="813"/>
        <end position="834"/>
    </location>
</feature>
<name>A0A2V2V264_TRYCR</name>
<dbReference type="GO" id="GO:0140581">
    <property type="term" value="F:P-type monovalent copper transporter activity"/>
    <property type="evidence" value="ECO:0007669"/>
    <property type="project" value="UniProtKB-EC"/>
</dbReference>
<dbReference type="FunFam" id="3.40.50.1000:FF:000144">
    <property type="entry name" value="copper-transporting ATPase 1 isoform X2"/>
    <property type="match status" value="1"/>
</dbReference>
<feature type="transmembrane region" description="Helical" evidence="15">
    <location>
        <begin position="355"/>
        <end position="378"/>
    </location>
</feature>
<keyword evidence="12" id="KW-0186">Copper</keyword>
<evidence type="ECO:0000256" key="11">
    <source>
        <dbReference type="ARBA" id="ARBA00022989"/>
    </source>
</evidence>
<dbReference type="VEuPathDB" id="TriTrypDB:BCY84_10881"/>
<dbReference type="VEuPathDB" id="TriTrypDB:C3747_60g60"/>
<dbReference type="InterPro" id="IPR006068">
    <property type="entry name" value="ATPase_P-typ_cation-transptr_C"/>
</dbReference>
<keyword evidence="13" id="KW-0406">Ion transport</keyword>
<dbReference type="VEuPathDB" id="TriTrypDB:ECC02_001950"/>
<dbReference type="PANTHER" id="PTHR24093:SF369">
    <property type="entry name" value="CALCIUM-TRANSPORTING ATPASE"/>
    <property type="match status" value="1"/>
</dbReference>
<feature type="transmembrane region" description="Helical" evidence="15">
    <location>
        <begin position="112"/>
        <end position="130"/>
    </location>
</feature>
<dbReference type="GO" id="GO:0046872">
    <property type="term" value="F:metal ion binding"/>
    <property type="evidence" value="ECO:0007669"/>
    <property type="project" value="UniProtKB-KW"/>
</dbReference>
<keyword evidence="14 15" id="KW-0472">Membrane</keyword>
<evidence type="ECO:0000256" key="9">
    <source>
        <dbReference type="ARBA" id="ARBA00022842"/>
    </source>
</evidence>
<feature type="transmembrane region" description="Helical" evidence="15">
    <location>
        <begin position="317"/>
        <end position="335"/>
    </location>
</feature>
<dbReference type="Proteomes" id="UP000246121">
    <property type="component" value="Unassembled WGS sequence"/>
</dbReference>
<dbReference type="SFLD" id="SFLDF00027">
    <property type="entry name" value="p-type_atpase"/>
    <property type="match status" value="1"/>
</dbReference>
<dbReference type="GO" id="GO:0005886">
    <property type="term" value="C:plasma membrane"/>
    <property type="evidence" value="ECO:0007669"/>
    <property type="project" value="TreeGrafter"/>
</dbReference>
<keyword evidence="11 15" id="KW-1133">Transmembrane helix</keyword>
<protein>
    <recommendedName>
        <fullName evidence="2">P-type Cu(+) transporter</fullName>
        <ecNumber evidence="2">7.2.2.8</ecNumber>
    </recommendedName>
</protein>
<dbReference type="Pfam" id="PF08282">
    <property type="entry name" value="Hydrolase_3"/>
    <property type="match status" value="1"/>
</dbReference>
<feature type="transmembrane region" description="Helical" evidence="15">
    <location>
        <begin position="975"/>
        <end position="995"/>
    </location>
</feature>
<dbReference type="VEuPathDB" id="TriTrypDB:TcCLB.506401.170"/>
<dbReference type="Pfam" id="PF00689">
    <property type="entry name" value="Cation_ATPase_C"/>
    <property type="match status" value="1"/>
</dbReference>
<dbReference type="PRINTS" id="PR00121">
    <property type="entry name" value="NAKATPASE"/>
</dbReference>
<evidence type="ECO:0000256" key="1">
    <source>
        <dbReference type="ARBA" id="ARBA00004127"/>
    </source>
</evidence>
<dbReference type="VEuPathDB" id="TriTrypDB:TcCLB.509647.150"/>
<feature type="domain" description="P-type ATPase A" evidence="16">
    <location>
        <begin position="203"/>
        <end position="292"/>
    </location>
</feature>
<dbReference type="PROSITE" id="PS00154">
    <property type="entry name" value="ATPASE_E1_E2"/>
    <property type="match status" value="1"/>
</dbReference>
<keyword evidence="10" id="KW-1278">Translocase</keyword>
<evidence type="ECO:0000256" key="3">
    <source>
        <dbReference type="ARBA" id="ARBA00022448"/>
    </source>
</evidence>
<evidence type="ECO:0000259" key="17">
    <source>
        <dbReference type="Pfam" id="PF00689"/>
    </source>
</evidence>
<dbReference type="GO" id="GO:0012505">
    <property type="term" value="C:endomembrane system"/>
    <property type="evidence" value="ECO:0007669"/>
    <property type="project" value="UniProtKB-SubCell"/>
</dbReference>
<keyword evidence="6" id="KW-0547">Nucleotide-binding</keyword>
<dbReference type="SUPFAM" id="SSF81653">
    <property type="entry name" value="Calcium ATPase, transduction domain A"/>
    <property type="match status" value="1"/>
</dbReference>
<dbReference type="VEuPathDB" id="TriTrypDB:TCDM_04904"/>
<evidence type="ECO:0000256" key="12">
    <source>
        <dbReference type="ARBA" id="ARBA00023008"/>
    </source>
</evidence>
<keyword evidence="3" id="KW-0813">Transport</keyword>
<dbReference type="VEuPathDB" id="TriTrypDB:TcG_05256"/>
<dbReference type="SUPFAM" id="SSF56784">
    <property type="entry name" value="HAD-like"/>
    <property type="match status" value="1"/>
</dbReference>
<evidence type="ECO:0000256" key="7">
    <source>
        <dbReference type="ARBA" id="ARBA00022796"/>
    </source>
</evidence>
<dbReference type="SFLD" id="SFLDG00002">
    <property type="entry name" value="C1.7:_P-type_atpase_like"/>
    <property type="match status" value="1"/>
</dbReference>
<evidence type="ECO:0000256" key="4">
    <source>
        <dbReference type="ARBA" id="ARBA00022692"/>
    </source>
</evidence>
<dbReference type="InterPro" id="IPR023298">
    <property type="entry name" value="ATPase_P-typ_TM_dom_sf"/>
</dbReference>
<gene>
    <name evidence="18" type="ORF">C4B63_48g27</name>
</gene>
<dbReference type="Pfam" id="PF13246">
    <property type="entry name" value="Cation_ATPase"/>
    <property type="match status" value="1"/>
</dbReference>
<dbReference type="Gene3D" id="1.20.1110.10">
    <property type="entry name" value="Calcium-transporting ATPase, transmembrane domain"/>
    <property type="match status" value="1"/>
</dbReference>
<evidence type="ECO:0000313" key="19">
    <source>
        <dbReference type="Proteomes" id="UP000246121"/>
    </source>
</evidence>
<evidence type="ECO:0000256" key="5">
    <source>
        <dbReference type="ARBA" id="ARBA00022723"/>
    </source>
</evidence>
<dbReference type="VEuPathDB" id="TriTrypDB:C4B63_48g27"/>
<dbReference type="VEuPathDB" id="TriTrypDB:TcCL_NonESM09676"/>
<dbReference type="Pfam" id="PF00122">
    <property type="entry name" value="E1-E2_ATPase"/>
    <property type="match status" value="1"/>
</dbReference>
<dbReference type="VEuPathDB" id="TriTrypDB:TcBrA4_0016140"/>
<feature type="transmembrane region" description="Helical" evidence="15">
    <location>
        <begin position="938"/>
        <end position="955"/>
    </location>
</feature>
<dbReference type="Gene3D" id="3.40.1110.10">
    <property type="entry name" value="Calcium-transporting ATPase, cytoplasmic domain N"/>
    <property type="match status" value="1"/>
</dbReference>
<evidence type="ECO:0000259" key="16">
    <source>
        <dbReference type="Pfam" id="PF00122"/>
    </source>
</evidence>
<dbReference type="VEuPathDB" id="TriTrypDB:TcCL_NonESM13869"/>
<dbReference type="SUPFAM" id="SSF81665">
    <property type="entry name" value="Calcium ATPase, transmembrane domain M"/>
    <property type="match status" value="1"/>
</dbReference>
<keyword evidence="5" id="KW-0479">Metal-binding</keyword>
<dbReference type="VEuPathDB" id="TriTrypDB:TcYC6_0066070"/>
<evidence type="ECO:0000256" key="15">
    <source>
        <dbReference type="SAM" id="Phobius"/>
    </source>
</evidence>
<dbReference type="GO" id="GO:0005388">
    <property type="term" value="F:P-type calcium transporter activity"/>
    <property type="evidence" value="ECO:0007669"/>
    <property type="project" value="TreeGrafter"/>
</dbReference>
<dbReference type="InterPro" id="IPR023299">
    <property type="entry name" value="ATPase_P-typ_cyto_dom_N"/>
</dbReference>
<dbReference type="InterPro" id="IPR001757">
    <property type="entry name" value="P_typ_ATPase"/>
</dbReference>
<dbReference type="SFLD" id="SFLDS00003">
    <property type="entry name" value="Haloacid_Dehalogenase"/>
    <property type="match status" value="1"/>
</dbReference>
<keyword evidence="9" id="KW-0460">Magnesium</keyword>
<accession>A0A2V2V264</accession>
<dbReference type="VEuPathDB" id="TriTrypDB:Tc_MARK_3646"/>
<evidence type="ECO:0000256" key="6">
    <source>
        <dbReference type="ARBA" id="ARBA00022741"/>
    </source>
</evidence>